<dbReference type="FunFam" id="3.90.1170.10:FF:000003">
    <property type="entry name" value="54S ribosomal protein L16, mitochondrial"/>
    <property type="match status" value="1"/>
</dbReference>
<evidence type="ECO:0000256" key="3">
    <source>
        <dbReference type="ARBA" id="ARBA00023274"/>
    </source>
</evidence>
<dbReference type="RefSeq" id="XP_033530812.1">
    <property type="nucleotide sequence ID" value="XM_033676731.1"/>
</dbReference>
<accession>A0A6G1FU38</accession>
<dbReference type="GO" id="GO:0032543">
    <property type="term" value="P:mitochondrial translation"/>
    <property type="evidence" value="ECO:0007669"/>
    <property type="project" value="TreeGrafter"/>
</dbReference>
<dbReference type="Gene3D" id="3.90.1170.10">
    <property type="entry name" value="Ribosomal protein L10e/L16"/>
    <property type="match status" value="1"/>
</dbReference>
<organism evidence="6">
    <name type="scientific">Eremomyces bilateralis CBS 781.70</name>
    <dbReference type="NCBI Taxonomy" id="1392243"/>
    <lineage>
        <taxon>Eukaryota</taxon>
        <taxon>Fungi</taxon>
        <taxon>Dikarya</taxon>
        <taxon>Ascomycota</taxon>
        <taxon>Pezizomycotina</taxon>
        <taxon>Dothideomycetes</taxon>
        <taxon>Dothideomycetes incertae sedis</taxon>
        <taxon>Eremomycetales</taxon>
        <taxon>Eremomycetaceae</taxon>
        <taxon>Eremomyces</taxon>
    </lineage>
</organism>
<feature type="compositionally biased region" description="Polar residues" evidence="5">
    <location>
        <begin position="1"/>
        <end position="12"/>
    </location>
</feature>
<comment type="similarity">
    <text evidence="1 4">Belongs to the universal ribosomal protein uL16 family.</text>
</comment>
<reference evidence="8" key="3">
    <citation type="submission" date="2025-04" db="UniProtKB">
        <authorList>
            <consortium name="RefSeq"/>
        </authorList>
    </citation>
    <scope>IDENTIFICATION</scope>
    <source>
        <strain evidence="8">CBS 781.70</strain>
    </source>
</reference>
<keyword evidence="7" id="KW-1185">Reference proteome</keyword>
<dbReference type="PANTHER" id="PTHR12220">
    <property type="entry name" value="50S/60S RIBOSOMAL PROTEIN L16"/>
    <property type="match status" value="1"/>
</dbReference>
<dbReference type="PANTHER" id="PTHR12220:SF13">
    <property type="entry name" value="LARGE RIBOSOMAL SUBUNIT PROTEIN UL16M"/>
    <property type="match status" value="1"/>
</dbReference>
<dbReference type="InterPro" id="IPR047873">
    <property type="entry name" value="Ribosomal_uL16"/>
</dbReference>
<dbReference type="AlphaFoldDB" id="A0A6G1FU38"/>
<keyword evidence="2 4" id="KW-0689">Ribosomal protein</keyword>
<evidence type="ECO:0000256" key="1">
    <source>
        <dbReference type="ARBA" id="ARBA00008931"/>
    </source>
</evidence>
<dbReference type="SUPFAM" id="SSF54686">
    <property type="entry name" value="Ribosomal protein L16p/L10e"/>
    <property type="match status" value="1"/>
</dbReference>
<gene>
    <name evidence="6 8" type="ORF">P152DRAFT_403968</name>
</gene>
<reference evidence="8" key="2">
    <citation type="submission" date="2020-04" db="EMBL/GenBank/DDBJ databases">
        <authorList>
            <consortium name="NCBI Genome Project"/>
        </authorList>
    </citation>
    <scope>NUCLEOTIDE SEQUENCE</scope>
    <source>
        <strain evidence="8">CBS 781.70</strain>
    </source>
</reference>
<evidence type="ECO:0000256" key="5">
    <source>
        <dbReference type="SAM" id="MobiDB-lite"/>
    </source>
</evidence>
<evidence type="ECO:0000313" key="7">
    <source>
        <dbReference type="Proteomes" id="UP000504638"/>
    </source>
</evidence>
<evidence type="ECO:0000313" key="6">
    <source>
        <dbReference type="EMBL" id="KAF1809181.1"/>
    </source>
</evidence>
<feature type="region of interest" description="Disordered" evidence="5">
    <location>
        <begin position="1"/>
        <end position="37"/>
    </location>
</feature>
<sequence length="207" mass="22545">SSRAFSASSRPQNWLMPKGGETKKSRKGRPHVATGGSTRGTTIAWGDYGLRMLDHDRRISAKQLKVAEDTIKQRLRGMKYQLYKRVSANIGVYVSGNEIRMGKGKGSFDHWAARVAVSRILFELKGDLHEQVVRDAFRLAGAKLPGNHGFVKKGDAPIVGITQLGNGVTLESLKRPRKQLPVEESTETIPPTATSTTPTSTASPPAP</sequence>
<dbReference type="Pfam" id="PF00252">
    <property type="entry name" value="Ribosomal_L16"/>
    <property type="match status" value="1"/>
</dbReference>
<protein>
    <submittedName>
        <fullName evidence="6 8">Mitochondrial ribosomal protein L16</fullName>
    </submittedName>
</protein>
<dbReference type="GO" id="GO:0019843">
    <property type="term" value="F:rRNA binding"/>
    <property type="evidence" value="ECO:0007669"/>
    <property type="project" value="InterPro"/>
</dbReference>
<dbReference type="InterPro" id="IPR016180">
    <property type="entry name" value="Ribosomal_uL16_dom"/>
</dbReference>
<dbReference type="OrthoDB" id="268521at2759"/>
<dbReference type="PROSITE" id="PS00701">
    <property type="entry name" value="RIBOSOMAL_L16_2"/>
    <property type="match status" value="1"/>
</dbReference>
<dbReference type="NCBIfam" id="TIGR01164">
    <property type="entry name" value="rplP_bact"/>
    <property type="match status" value="1"/>
</dbReference>
<feature type="compositionally biased region" description="Low complexity" evidence="5">
    <location>
        <begin position="187"/>
        <end position="207"/>
    </location>
</feature>
<dbReference type="InterPro" id="IPR036920">
    <property type="entry name" value="Ribosomal_uL16_sf"/>
</dbReference>
<evidence type="ECO:0000313" key="8">
    <source>
        <dbReference type="RefSeq" id="XP_033530812.1"/>
    </source>
</evidence>
<dbReference type="GO" id="GO:0005762">
    <property type="term" value="C:mitochondrial large ribosomal subunit"/>
    <property type="evidence" value="ECO:0007669"/>
    <property type="project" value="TreeGrafter"/>
</dbReference>
<feature type="region of interest" description="Disordered" evidence="5">
    <location>
        <begin position="172"/>
        <end position="207"/>
    </location>
</feature>
<dbReference type="InterPro" id="IPR020798">
    <property type="entry name" value="Ribosomal_uL16_CS"/>
</dbReference>
<reference evidence="6 8" key="1">
    <citation type="submission" date="2020-01" db="EMBL/GenBank/DDBJ databases">
        <authorList>
            <consortium name="DOE Joint Genome Institute"/>
            <person name="Haridas S."/>
            <person name="Albert R."/>
            <person name="Binder M."/>
            <person name="Bloem J."/>
            <person name="Labutti K."/>
            <person name="Salamov A."/>
            <person name="Andreopoulos B."/>
            <person name="Baker S.E."/>
            <person name="Barry K."/>
            <person name="Bills G."/>
            <person name="Bluhm B.H."/>
            <person name="Cannon C."/>
            <person name="Castanera R."/>
            <person name="Culley D.E."/>
            <person name="Daum C."/>
            <person name="Ezra D."/>
            <person name="Gonzalez J.B."/>
            <person name="Henrissat B."/>
            <person name="Kuo A."/>
            <person name="Liang C."/>
            <person name="Lipzen A."/>
            <person name="Lutzoni F."/>
            <person name="Magnuson J."/>
            <person name="Mondo S."/>
            <person name="Nolan M."/>
            <person name="Ohm R."/>
            <person name="Pangilinan J."/>
            <person name="Park H.-J."/>
            <person name="Ramirez L."/>
            <person name="Alfaro M."/>
            <person name="Sun H."/>
            <person name="Tritt A."/>
            <person name="Yoshinaga Y."/>
            <person name="Zwiers L.-H."/>
            <person name="Turgeon B.G."/>
            <person name="Goodwin S.B."/>
            <person name="Spatafora J.W."/>
            <person name="Crous P.W."/>
            <person name="Grigoriev I.V."/>
        </authorList>
    </citation>
    <scope>NUCLEOTIDE SEQUENCE</scope>
    <source>
        <strain evidence="6 8">CBS 781.70</strain>
    </source>
</reference>
<evidence type="ECO:0000256" key="2">
    <source>
        <dbReference type="ARBA" id="ARBA00022980"/>
    </source>
</evidence>
<dbReference type="EMBL" id="ML975175">
    <property type="protein sequence ID" value="KAF1809181.1"/>
    <property type="molecule type" value="Genomic_DNA"/>
</dbReference>
<feature type="non-terminal residue" evidence="6">
    <location>
        <position position="1"/>
    </location>
</feature>
<dbReference type="PRINTS" id="PR00060">
    <property type="entry name" value="RIBOSOMALL16"/>
</dbReference>
<dbReference type="CDD" id="cd01433">
    <property type="entry name" value="Ribosomal_L16_L10e"/>
    <property type="match status" value="1"/>
</dbReference>
<keyword evidence="3 4" id="KW-0687">Ribonucleoprotein</keyword>
<proteinExistence type="inferred from homology"/>
<name>A0A6G1FU38_9PEZI</name>
<dbReference type="Proteomes" id="UP000504638">
    <property type="component" value="Unplaced"/>
</dbReference>
<evidence type="ECO:0000256" key="4">
    <source>
        <dbReference type="RuleBase" id="RU004413"/>
    </source>
</evidence>
<dbReference type="InterPro" id="IPR000114">
    <property type="entry name" value="Ribosomal_uL16_bact-type"/>
</dbReference>
<dbReference type="GO" id="GO:0003735">
    <property type="term" value="F:structural constituent of ribosome"/>
    <property type="evidence" value="ECO:0007669"/>
    <property type="project" value="InterPro"/>
</dbReference>
<dbReference type="GeneID" id="54417301"/>